<evidence type="ECO:0000259" key="4">
    <source>
        <dbReference type="Pfam" id="PF00496"/>
    </source>
</evidence>
<dbReference type="KEGG" id="cte:CT1420"/>
<keyword evidence="3" id="KW-0732">Signal</keyword>
<dbReference type="PIRSF" id="PIRSF002741">
    <property type="entry name" value="MppA"/>
    <property type="match status" value="1"/>
</dbReference>
<dbReference type="InterPro" id="IPR039424">
    <property type="entry name" value="SBP_5"/>
</dbReference>
<dbReference type="GO" id="GO:0030288">
    <property type="term" value="C:outer membrane-bounded periplasmic space"/>
    <property type="evidence" value="ECO:0007669"/>
    <property type="project" value="UniProtKB-ARBA"/>
</dbReference>
<dbReference type="EnsemblBacteria" id="AAM72648">
    <property type="protein sequence ID" value="AAM72648"/>
    <property type="gene ID" value="CT1420"/>
</dbReference>
<protein>
    <submittedName>
        <fullName evidence="5">Peptide ABC transporter, periplasmic peptide-binding protein, putative</fullName>
    </submittedName>
</protein>
<reference evidence="5 6" key="1">
    <citation type="journal article" date="2002" name="Proc. Natl. Acad. Sci. U.S.A.">
        <title>The complete genome sequence of Chlorobium tepidum TLS, a photosynthetic, anaerobic, green-sulfur bacterium.</title>
        <authorList>
            <person name="Eisen J.A."/>
            <person name="Nelson K.E."/>
            <person name="Paulsen I.T."/>
            <person name="Heidelberg J.F."/>
            <person name="Wu M."/>
            <person name="Dodson R.J."/>
            <person name="Deboy R."/>
            <person name="Gwinn M.L."/>
            <person name="Nelson W.C."/>
            <person name="Haft D.H."/>
            <person name="Hickey E.K."/>
            <person name="Peterson J.D."/>
            <person name="Durkin A.S."/>
            <person name="Kolonay J.L."/>
            <person name="Yang F."/>
            <person name="Holt I."/>
            <person name="Umayam L.A."/>
            <person name="Mason T."/>
            <person name="Brenner M."/>
            <person name="Shea T.P."/>
            <person name="Parksey D."/>
            <person name="Nierman W.C."/>
            <person name="Feldblyum T.V."/>
            <person name="Hansen C.L."/>
            <person name="Craven M.B."/>
            <person name="Radune D."/>
            <person name="Vamathevan J."/>
            <person name="Khouri H."/>
            <person name="White O."/>
            <person name="Gruber T.M."/>
            <person name="Ketchum K.A."/>
            <person name="Venter J.C."/>
            <person name="Tettelin H."/>
            <person name="Bryant D.A."/>
            <person name="Fraser C.M."/>
        </authorList>
    </citation>
    <scope>NUCLEOTIDE SEQUENCE [LARGE SCALE GENOMIC DNA]</scope>
    <source>
        <strain evidence="6">ATCC 49652 / DSM 12025 / NBRC 103806 / TLS</strain>
    </source>
</reference>
<dbReference type="OrthoDB" id="9772924at2"/>
<dbReference type="GO" id="GO:0043190">
    <property type="term" value="C:ATP-binding cassette (ABC) transporter complex"/>
    <property type="evidence" value="ECO:0007669"/>
    <property type="project" value="InterPro"/>
</dbReference>
<dbReference type="InterPro" id="IPR000914">
    <property type="entry name" value="SBP_5_dom"/>
</dbReference>
<dbReference type="AlphaFoldDB" id="Q8KCJ8"/>
<dbReference type="STRING" id="194439.CT1420"/>
<accession>Q8KCJ8</accession>
<evidence type="ECO:0000256" key="2">
    <source>
        <dbReference type="ARBA" id="ARBA00022448"/>
    </source>
</evidence>
<sequence length="577" mass="64707">MTAGQPINRISDLTAMHKSLLSIAALLLVTLFAGCGPKSQKSRPDTIVVAVSADFDHLNPLLIQMSLAREVCTMIYPQLVKPSFDEKSGAISYQPNAAERWEFSPDGRNVTFHLNSKAVWEDGKPLTSKDFSFSYRLYADPNVASSRQDYLYDLLLKPDGSVDFDKAVETPDDKTLVLHFNKPMAENIVLDHFNDLMPVAEHLFRDIKPQQIRQQAATLPIMGAGPFKVKEWQRQSKLVLESNPTSVLPRPAASPALTFMVVPEYTTRLAMLKSGQIDALVSAGGINPKDAAELAKSNPEIAIIPVADRYFDSVVWLNIDGEAWRNGKKIKPNRFFGDRRVRQAMTYAIDRQAIIDGFMGPKHATIVNTTLSPAYTSIIDTSLPAYAYNPDKALALLKEAGWTPGPDGILQKNGQKFSFELAAPTGNPRRNYAATIIQQNLRKIGIDCRLRFDESLMFNKNQNEYRYDAALSGLAAETLPFQLVIWGSDFEKKPFNSSAFQNAELDRVVARLTGPLPQTEQAKLWKEYQQILANEQPRTFLYYYDELEGFNKRVENVNLSLLATLGNMYEWKVGKKK</sequence>
<dbReference type="PATRIC" id="fig|194439.7.peg.1288"/>
<dbReference type="PANTHER" id="PTHR30290:SF9">
    <property type="entry name" value="OLIGOPEPTIDE-BINDING PROTEIN APPA"/>
    <property type="match status" value="1"/>
</dbReference>
<dbReference type="EMBL" id="AE006470">
    <property type="protein sequence ID" value="AAM72648.1"/>
    <property type="molecule type" value="Genomic_DNA"/>
</dbReference>
<evidence type="ECO:0000313" key="6">
    <source>
        <dbReference type="Proteomes" id="UP000001007"/>
    </source>
</evidence>
<dbReference type="GO" id="GO:1904680">
    <property type="term" value="F:peptide transmembrane transporter activity"/>
    <property type="evidence" value="ECO:0007669"/>
    <property type="project" value="TreeGrafter"/>
</dbReference>
<gene>
    <name evidence="5" type="ordered locus">CT1420</name>
</gene>
<dbReference type="Gene3D" id="3.10.105.10">
    <property type="entry name" value="Dipeptide-binding Protein, Domain 3"/>
    <property type="match status" value="1"/>
</dbReference>
<dbReference type="PANTHER" id="PTHR30290">
    <property type="entry name" value="PERIPLASMIC BINDING COMPONENT OF ABC TRANSPORTER"/>
    <property type="match status" value="1"/>
</dbReference>
<evidence type="ECO:0000313" key="5">
    <source>
        <dbReference type="EMBL" id="AAM72648.1"/>
    </source>
</evidence>
<feature type="domain" description="Solute-binding protein family 5" evidence="4">
    <location>
        <begin position="93"/>
        <end position="480"/>
    </location>
</feature>
<keyword evidence="6" id="KW-1185">Reference proteome</keyword>
<evidence type="ECO:0000256" key="3">
    <source>
        <dbReference type="ARBA" id="ARBA00022729"/>
    </source>
</evidence>
<dbReference type="eggNOG" id="COG0747">
    <property type="taxonomic scope" value="Bacteria"/>
</dbReference>
<dbReference type="Gene3D" id="3.40.190.10">
    <property type="entry name" value="Periplasmic binding protein-like II"/>
    <property type="match status" value="1"/>
</dbReference>
<keyword evidence="2" id="KW-0813">Transport</keyword>
<dbReference type="HOGENOM" id="CLU_017028_8_6_10"/>
<dbReference type="GO" id="GO:0015833">
    <property type="term" value="P:peptide transport"/>
    <property type="evidence" value="ECO:0007669"/>
    <property type="project" value="TreeGrafter"/>
</dbReference>
<dbReference type="Pfam" id="PF00496">
    <property type="entry name" value="SBP_bac_5"/>
    <property type="match status" value="1"/>
</dbReference>
<dbReference type="InterPro" id="IPR030678">
    <property type="entry name" value="Peptide/Ni-bd"/>
</dbReference>
<evidence type="ECO:0000256" key="1">
    <source>
        <dbReference type="ARBA" id="ARBA00005695"/>
    </source>
</evidence>
<proteinExistence type="inferred from homology"/>
<organism evidence="5 6">
    <name type="scientific">Chlorobaculum tepidum (strain ATCC 49652 / DSM 12025 / NBRC 103806 / TLS)</name>
    <name type="common">Chlorobium tepidum</name>
    <dbReference type="NCBI Taxonomy" id="194439"/>
    <lineage>
        <taxon>Bacteria</taxon>
        <taxon>Pseudomonadati</taxon>
        <taxon>Chlorobiota</taxon>
        <taxon>Chlorobiia</taxon>
        <taxon>Chlorobiales</taxon>
        <taxon>Chlorobiaceae</taxon>
        <taxon>Chlorobaculum</taxon>
    </lineage>
</organism>
<dbReference type="Proteomes" id="UP000001007">
    <property type="component" value="Chromosome"/>
</dbReference>
<dbReference type="SUPFAM" id="SSF53850">
    <property type="entry name" value="Periplasmic binding protein-like II"/>
    <property type="match status" value="1"/>
</dbReference>
<dbReference type="CDD" id="cd08514">
    <property type="entry name" value="PBP2_AppA_like"/>
    <property type="match status" value="1"/>
</dbReference>
<name>Q8KCJ8_CHLTE</name>
<comment type="similarity">
    <text evidence="1">Belongs to the bacterial solute-binding protein 5 family.</text>
</comment>
<dbReference type="Gene3D" id="3.90.76.10">
    <property type="entry name" value="Dipeptide-binding Protein, Domain 1"/>
    <property type="match status" value="1"/>
</dbReference>